<keyword evidence="5" id="KW-1185">Reference proteome</keyword>
<reference evidence="4 5" key="1">
    <citation type="submission" date="2018-11" db="EMBL/GenBank/DDBJ databases">
        <title>Sequencing the genomes of 1000 actinobacteria strains.</title>
        <authorList>
            <person name="Klenk H.-P."/>
        </authorList>
    </citation>
    <scope>NUCLEOTIDE SEQUENCE [LARGE SCALE GENOMIC DNA]</scope>
    <source>
        <strain evidence="4 5">DSM 15700</strain>
    </source>
</reference>
<evidence type="ECO:0000256" key="2">
    <source>
        <dbReference type="SAM" id="Phobius"/>
    </source>
</evidence>
<evidence type="ECO:0000259" key="3">
    <source>
        <dbReference type="Pfam" id="PF12089"/>
    </source>
</evidence>
<feature type="transmembrane region" description="Helical" evidence="2">
    <location>
        <begin position="92"/>
        <end position="115"/>
    </location>
</feature>
<dbReference type="InterPro" id="IPR021949">
    <property type="entry name" value="DUF3566_TM"/>
</dbReference>
<evidence type="ECO:0000313" key="5">
    <source>
        <dbReference type="Proteomes" id="UP000280501"/>
    </source>
</evidence>
<keyword evidence="2" id="KW-0472">Membrane</keyword>
<evidence type="ECO:0000256" key="1">
    <source>
        <dbReference type="SAM" id="MobiDB-lite"/>
    </source>
</evidence>
<dbReference type="RefSeq" id="WP_246012602.1">
    <property type="nucleotide sequence ID" value="NZ_RKQZ01000001.1"/>
</dbReference>
<dbReference type="EMBL" id="RKQZ01000001">
    <property type="protein sequence ID" value="RPF23436.1"/>
    <property type="molecule type" value="Genomic_DNA"/>
</dbReference>
<feature type="domain" description="DUF3566" evidence="3">
    <location>
        <begin position="74"/>
        <end position="191"/>
    </location>
</feature>
<name>A0A3N4YVC1_9MICO</name>
<sequence>KVSSAMPESPPAAPAEPQPVPPAPPEMHYAAGAVRGSASVPAEETIPVGSGGRPESDTTPGPVPSDAPRPSGGPRRVRLAISRIDPWSVMKLAFLLSVAIAIMTVVATVVFWSVIDSLGVFDNIQTFVTDAIGEETNFNVMQYVEFERIVSLSTLVAICNVVLLTALATIMTFLYNITAALVGGVHMTLTDD</sequence>
<comment type="caution">
    <text evidence="4">The sequence shown here is derived from an EMBL/GenBank/DDBJ whole genome shotgun (WGS) entry which is preliminary data.</text>
</comment>
<feature type="non-terminal residue" evidence="4">
    <location>
        <position position="1"/>
    </location>
</feature>
<dbReference type="Pfam" id="PF12089">
    <property type="entry name" value="DUF3566"/>
    <property type="match status" value="1"/>
</dbReference>
<keyword evidence="2" id="KW-1133">Transmembrane helix</keyword>
<feature type="transmembrane region" description="Helical" evidence="2">
    <location>
        <begin position="149"/>
        <end position="177"/>
    </location>
</feature>
<feature type="region of interest" description="Disordered" evidence="1">
    <location>
        <begin position="1"/>
        <end position="75"/>
    </location>
</feature>
<keyword evidence="2 4" id="KW-0812">Transmembrane</keyword>
<gene>
    <name evidence="4" type="ORF">EDD34_4125</name>
</gene>
<evidence type="ECO:0000313" key="4">
    <source>
        <dbReference type="EMBL" id="RPF23436.1"/>
    </source>
</evidence>
<feature type="compositionally biased region" description="Pro residues" evidence="1">
    <location>
        <begin position="8"/>
        <end position="25"/>
    </location>
</feature>
<accession>A0A3N4YVC1</accession>
<proteinExistence type="predicted"/>
<dbReference type="Proteomes" id="UP000280501">
    <property type="component" value="Unassembled WGS sequence"/>
</dbReference>
<dbReference type="AlphaFoldDB" id="A0A3N4YVC1"/>
<protein>
    <submittedName>
        <fullName evidence="4">Transmembrane protein DUF3566</fullName>
    </submittedName>
</protein>
<organism evidence="4 5">
    <name type="scientific">Myceligenerans xiligouense</name>
    <dbReference type="NCBI Taxonomy" id="253184"/>
    <lineage>
        <taxon>Bacteria</taxon>
        <taxon>Bacillati</taxon>
        <taxon>Actinomycetota</taxon>
        <taxon>Actinomycetes</taxon>
        <taxon>Micrococcales</taxon>
        <taxon>Promicromonosporaceae</taxon>
        <taxon>Myceligenerans</taxon>
    </lineage>
</organism>